<gene>
    <name evidence="3" type="ORF">DFR34_1011</name>
</gene>
<proteinExistence type="predicted"/>
<evidence type="ECO:0000259" key="2">
    <source>
        <dbReference type="Pfam" id="PF01648"/>
    </source>
</evidence>
<dbReference type="Gene3D" id="3.90.470.20">
    <property type="entry name" value="4'-phosphopantetheinyl transferase domain"/>
    <property type="match status" value="1"/>
</dbReference>
<dbReference type="InterPro" id="IPR037143">
    <property type="entry name" value="4-PPantetheinyl_Trfase_dom_sf"/>
</dbReference>
<dbReference type="Pfam" id="PF01648">
    <property type="entry name" value="ACPS"/>
    <property type="match status" value="1"/>
</dbReference>
<dbReference type="InterPro" id="IPR008278">
    <property type="entry name" value="4-PPantetheinyl_Trfase_dom"/>
</dbReference>
<evidence type="ECO:0000313" key="4">
    <source>
        <dbReference type="Proteomes" id="UP000247555"/>
    </source>
</evidence>
<evidence type="ECO:0000313" key="3">
    <source>
        <dbReference type="EMBL" id="PXX81772.1"/>
    </source>
</evidence>
<dbReference type="AlphaFoldDB" id="A0A318KYV7"/>
<evidence type="ECO:0000256" key="1">
    <source>
        <dbReference type="ARBA" id="ARBA00022679"/>
    </source>
</evidence>
<protein>
    <submittedName>
        <fullName evidence="3">4'-phosphopantetheinyl transferase superfamily protein</fullName>
    </submittedName>
</protein>
<organism evidence="3 4">
    <name type="scientific">Rivihabitans pingtungensis</name>
    <dbReference type="NCBI Taxonomy" id="1054498"/>
    <lineage>
        <taxon>Bacteria</taxon>
        <taxon>Pseudomonadati</taxon>
        <taxon>Pseudomonadota</taxon>
        <taxon>Betaproteobacteria</taxon>
        <taxon>Neisseriales</taxon>
        <taxon>Aquaspirillaceae</taxon>
        <taxon>Rivihabitans</taxon>
    </lineage>
</organism>
<dbReference type="SUPFAM" id="SSF56214">
    <property type="entry name" value="4'-phosphopantetheinyl transferase"/>
    <property type="match status" value="1"/>
</dbReference>
<dbReference type="GO" id="GO:0000287">
    <property type="term" value="F:magnesium ion binding"/>
    <property type="evidence" value="ECO:0007669"/>
    <property type="project" value="InterPro"/>
</dbReference>
<accession>A0A318KYV7</accession>
<sequence>MDAAGLSAPRWLRCAEHAPAQLAAGETLLLPVRTAGLAPALARQWLRAQLDALPCLATGWRDSPRGPQPHNPALRLSLSYGQGVAVLALRAGAIGVDLTPLTPPVDWPAVAATYFSPAHCAQLAALPAPEQGAAFAAAWAALEAGNKCLGLALAEYCADSARQRAALTIWHDRSQLTGHMLALAWS</sequence>
<dbReference type="Proteomes" id="UP000247555">
    <property type="component" value="Unassembled WGS sequence"/>
</dbReference>
<feature type="domain" description="4'-phosphopantetheinyl transferase" evidence="2">
    <location>
        <begin position="93"/>
        <end position="155"/>
    </location>
</feature>
<comment type="caution">
    <text evidence="3">The sequence shown here is derived from an EMBL/GenBank/DDBJ whole genome shotgun (WGS) entry which is preliminary data.</text>
</comment>
<name>A0A318KYV7_9NEIS</name>
<dbReference type="GO" id="GO:0008897">
    <property type="term" value="F:holo-[acyl-carrier-protein] synthase activity"/>
    <property type="evidence" value="ECO:0007669"/>
    <property type="project" value="InterPro"/>
</dbReference>
<keyword evidence="4" id="KW-1185">Reference proteome</keyword>
<dbReference type="EMBL" id="QJKI01000001">
    <property type="protein sequence ID" value="PXX81772.1"/>
    <property type="molecule type" value="Genomic_DNA"/>
</dbReference>
<reference evidence="3 4" key="1">
    <citation type="submission" date="2018-05" db="EMBL/GenBank/DDBJ databases">
        <title>Genomic Encyclopedia of Type Strains, Phase IV (KMG-IV): sequencing the most valuable type-strain genomes for metagenomic binning, comparative biology and taxonomic classification.</title>
        <authorList>
            <person name="Goeker M."/>
        </authorList>
    </citation>
    <scope>NUCLEOTIDE SEQUENCE [LARGE SCALE GENOMIC DNA]</scope>
    <source>
        <strain evidence="3 4">DSM 29661</strain>
    </source>
</reference>
<dbReference type="RefSeq" id="WP_110389111.1">
    <property type="nucleotide sequence ID" value="NZ_QJKI01000001.1"/>
</dbReference>
<keyword evidence="1 3" id="KW-0808">Transferase</keyword>
<dbReference type="OrthoDB" id="8778929at2"/>